<feature type="binding site" evidence="12">
    <location>
        <position position="207"/>
    </location>
    <ligand>
        <name>pyruvate</name>
        <dbReference type="ChEBI" id="CHEBI:15361"/>
    </ligand>
</feature>
<dbReference type="Proteomes" id="UP001596043">
    <property type="component" value="Unassembled WGS sequence"/>
</dbReference>
<dbReference type="InterPro" id="IPR002220">
    <property type="entry name" value="DapA-like"/>
</dbReference>
<dbReference type="SMART" id="SM01130">
    <property type="entry name" value="DHDPS"/>
    <property type="match status" value="1"/>
</dbReference>
<evidence type="ECO:0000256" key="11">
    <source>
        <dbReference type="ARBA" id="ARBA00047836"/>
    </source>
</evidence>
<comment type="function">
    <text evidence="1 12">Catalyzes the condensation of (S)-aspartate-beta-semialdehyde [(S)-ASA] and pyruvate to 4-hydroxy-tetrahydrodipicolinate (HTPA).</text>
</comment>
<keyword evidence="5 12" id="KW-0963">Cytoplasm</keyword>
<protein>
    <recommendedName>
        <fullName evidence="4 12">4-hydroxy-tetrahydrodipicolinate synthase</fullName>
        <shortName evidence="12">HTPA synthase</shortName>
        <ecNumber evidence="4 12">4.3.3.7</ecNumber>
    </recommendedName>
</protein>
<evidence type="ECO:0000313" key="15">
    <source>
        <dbReference type="Proteomes" id="UP001596043"/>
    </source>
</evidence>
<dbReference type="InterPro" id="IPR020625">
    <property type="entry name" value="Schiff_base-form_aldolases_AS"/>
</dbReference>
<feature type="active site" description="Proton donor/acceptor" evidence="12">
    <location>
        <position position="136"/>
    </location>
</feature>
<evidence type="ECO:0000256" key="10">
    <source>
        <dbReference type="ARBA" id="ARBA00023270"/>
    </source>
</evidence>
<dbReference type="EMBL" id="JBHSFV010000001">
    <property type="protein sequence ID" value="MFC4632446.1"/>
    <property type="molecule type" value="Genomic_DNA"/>
</dbReference>
<evidence type="ECO:0000256" key="4">
    <source>
        <dbReference type="ARBA" id="ARBA00012086"/>
    </source>
</evidence>
<dbReference type="RefSeq" id="WP_379976640.1">
    <property type="nucleotide sequence ID" value="NZ_JBHSFV010000001.1"/>
</dbReference>
<dbReference type="GO" id="GO:0008840">
    <property type="term" value="F:4-hydroxy-tetrahydrodipicolinate synthase activity"/>
    <property type="evidence" value="ECO:0007669"/>
    <property type="project" value="UniProtKB-EC"/>
</dbReference>
<evidence type="ECO:0000256" key="2">
    <source>
        <dbReference type="ARBA" id="ARBA00005120"/>
    </source>
</evidence>
<keyword evidence="15" id="KW-1185">Reference proteome</keyword>
<organism evidence="14 15">
    <name type="scientific">Dokdonia ponticola</name>
    <dbReference type="NCBI Taxonomy" id="2041041"/>
    <lineage>
        <taxon>Bacteria</taxon>
        <taxon>Pseudomonadati</taxon>
        <taxon>Bacteroidota</taxon>
        <taxon>Flavobacteriia</taxon>
        <taxon>Flavobacteriales</taxon>
        <taxon>Flavobacteriaceae</taxon>
        <taxon>Dokdonia</taxon>
    </lineage>
</organism>
<evidence type="ECO:0000256" key="3">
    <source>
        <dbReference type="ARBA" id="ARBA00007592"/>
    </source>
</evidence>
<evidence type="ECO:0000256" key="8">
    <source>
        <dbReference type="ARBA" id="ARBA00023154"/>
    </source>
</evidence>
<sequence length="292" mass="31385">MQSFRGTGVALVTPFNEDLSIDFDGLTRLIEYNIDQGVDYLVALGTTAESVTLSEEEKKQIKRHIVSITNKRVPLVLGLGGNHTAAIVATLKTAGVVDGFDAILSVSPYYNRPTQDGIYAHYKAVSEASSLPIIMYNVPLRTGSNMEVSTSLRLATDFENIIGIKEAAGSMTQALRLLKDRPEGFLVISGDDMLALPMVSAGGDGVISVIGQGIVQPFSEMMRNGLEGAFAKAYTAHYKIMPAIDLIFEEGNPAGIKSMLSHLGICEAHVRLPLVKASEALHQKIGAYLKTS</sequence>
<keyword evidence="9 12" id="KW-0456">Lyase</keyword>
<evidence type="ECO:0000256" key="12">
    <source>
        <dbReference type="HAMAP-Rule" id="MF_00418"/>
    </source>
</evidence>
<evidence type="ECO:0000256" key="9">
    <source>
        <dbReference type="ARBA" id="ARBA00023239"/>
    </source>
</evidence>
<name>A0ABV9HT70_9FLAO</name>
<feature type="site" description="Part of a proton relay during catalysis" evidence="12">
    <location>
        <position position="110"/>
    </location>
</feature>
<dbReference type="PANTHER" id="PTHR12128:SF66">
    <property type="entry name" value="4-HYDROXY-2-OXOGLUTARATE ALDOLASE, MITOCHONDRIAL"/>
    <property type="match status" value="1"/>
</dbReference>
<dbReference type="EC" id="4.3.3.7" evidence="4 12"/>
<proteinExistence type="inferred from homology"/>
<evidence type="ECO:0000256" key="5">
    <source>
        <dbReference type="ARBA" id="ARBA00022490"/>
    </source>
</evidence>
<comment type="catalytic activity">
    <reaction evidence="11 12">
        <text>L-aspartate 4-semialdehyde + pyruvate = (2S,4S)-4-hydroxy-2,3,4,5-tetrahydrodipicolinate + H2O + H(+)</text>
        <dbReference type="Rhea" id="RHEA:34171"/>
        <dbReference type="ChEBI" id="CHEBI:15361"/>
        <dbReference type="ChEBI" id="CHEBI:15377"/>
        <dbReference type="ChEBI" id="CHEBI:15378"/>
        <dbReference type="ChEBI" id="CHEBI:67139"/>
        <dbReference type="ChEBI" id="CHEBI:537519"/>
        <dbReference type="EC" id="4.3.3.7"/>
    </reaction>
</comment>
<dbReference type="CDD" id="cd00950">
    <property type="entry name" value="DHDPS"/>
    <property type="match status" value="1"/>
</dbReference>
<accession>A0ABV9HT70</accession>
<evidence type="ECO:0000256" key="6">
    <source>
        <dbReference type="ARBA" id="ARBA00022605"/>
    </source>
</evidence>
<dbReference type="PROSITE" id="PS00666">
    <property type="entry name" value="DHDPS_2"/>
    <property type="match status" value="1"/>
</dbReference>
<gene>
    <name evidence="12 14" type="primary">dapA</name>
    <name evidence="14" type="ORF">ACFO3O_00895</name>
</gene>
<feature type="site" description="Part of a proton relay during catalysis" evidence="12">
    <location>
        <position position="46"/>
    </location>
</feature>
<reference evidence="15" key="1">
    <citation type="journal article" date="2019" name="Int. J. Syst. Evol. Microbiol.">
        <title>The Global Catalogue of Microorganisms (GCM) 10K type strain sequencing project: providing services to taxonomists for standard genome sequencing and annotation.</title>
        <authorList>
            <consortium name="The Broad Institute Genomics Platform"/>
            <consortium name="The Broad Institute Genome Sequencing Center for Infectious Disease"/>
            <person name="Wu L."/>
            <person name="Ma J."/>
        </authorList>
    </citation>
    <scope>NUCLEOTIDE SEQUENCE [LARGE SCALE GENOMIC DNA]</scope>
    <source>
        <strain evidence="15">YJ-61-S</strain>
    </source>
</reference>
<dbReference type="SUPFAM" id="SSF51569">
    <property type="entry name" value="Aldolase"/>
    <property type="match status" value="1"/>
</dbReference>
<dbReference type="Pfam" id="PF00701">
    <property type="entry name" value="DHDPS"/>
    <property type="match status" value="1"/>
</dbReference>
<evidence type="ECO:0000313" key="14">
    <source>
        <dbReference type="EMBL" id="MFC4632446.1"/>
    </source>
</evidence>
<keyword evidence="7 12" id="KW-0220">Diaminopimelate biosynthesis</keyword>
<dbReference type="InterPro" id="IPR013785">
    <property type="entry name" value="Aldolase_TIM"/>
</dbReference>
<comment type="caution">
    <text evidence="12">Was originally thought to be a dihydrodipicolinate synthase (DHDPS), catalyzing the condensation of (S)-aspartate-beta-semialdehyde [(S)-ASA] and pyruvate to dihydrodipicolinate (DHDP). However, it was shown in E.coli that the product of the enzymatic reaction is not dihydrodipicolinate but in fact (4S)-4-hydroxy-2,3,4,5-tetrahydro-(2S)-dipicolinic acid (HTPA), and that the consecutive dehydration reaction leading to DHDP is not spontaneous but catalyzed by DapB.</text>
</comment>
<comment type="pathway">
    <text evidence="2 12">Amino-acid biosynthesis; L-lysine biosynthesis via DAP pathway; (S)-tetrahydrodipicolinate from L-aspartate: step 3/4.</text>
</comment>
<evidence type="ECO:0000256" key="1">
    <source>
        <dbReference type="ARBA" id="ARBA00003294"/>
    </source>
</evidence>
<keyword evidence="6 12" id="KW-0028">Amino-acid biosynthesis</keyword>
<comment type="similarity">
    <text evidence="3 12 13">Belongs to the DapA family.</text>
</comment>
<dbReference type="PIRSF" id="PIRSF001365">
    <property type="entry name" value="DHDPS"/>
    <property type="match status" value="1"/>
</dbReference>
<evidence type="ECO:0000256" key="7">
    <source>
        <dbReference type="ARBA" id="ARBA00022915"/>
    </source>
</evidence>
<dbReference type="PANTHER" id="PTHR12128">
    <property type="entry name" value="DIHYDRODIPICOLINATE SYNTHASE"/>
    <property type="match status" value="1"/>
</dbReference>
<keyword evidence="8 12" id="KW-0457">Lysine biosynthesis</keyword>
<dbReference type="NCBIfam" id="TIGR00674">
    <property type="entry name" value="dapA"/>
    <property type="match status" value="1"/>
</dbReference>
<evidence type="ECO:0000256" key="13">
    <source>
        <dbReference type="PIRNR" id="PIRNR001365"/>
    </source>
</evidence>
<dbReference type="HAMAP" id="MF_00418">
    <property type="entry name" value="DapA"/>
    <property type="match status" value="1"/>
</dbReference>
<dbReference type="PRINTS" id="PR00146">
    <property type="entry name" value="DHPICSNTHASE"/>
</dbReference>
<comment type="subcellular location">
    <subcellularLocation>
        <location evidence="12">Cytoplasm</location>
    </subcellularLocation>
</comment>
<keyword evidence="10 12" id="KW-0704">Schiff base</keyword>
<feature type="binding site" evidence="12">
    <location>
        <position position="47"/>
    </location>
    <ligand>
        <name>pyruvate</name>
        <dbReference type="ChEBI" id="CHEBI:15361"/>
    </ligand>
</feature>
<feature type="active site" description="Schiff-base intermediate with substrate" evidence="12">
    <location>
        <position position="165"/>
    </location>
</feature>
<comment type="subunit">
    <text evidence="12">Homotetramer; dimer of dimers.</text>
</comment>
<dbReference type="Gene3D" id="3.20.20.70">
    <property type="entry name" value="Aldolase class I"/>
    <property type="match status" value="1"/>
</dbReference>
<dbReference type="InterPro" id="IPR005263">
    <property type="entry name" value="DapA"/>
</dbReference>
<comment type="caution">
    <text evidence="14">The sequence shown here is derived from an EMBL/GenBank/DDBJ whole genome shotgun (WGS) entry which is preliminary data.</text>
</comment>